<dbReference type="FunFam" id="3.90.79.10:FF:000024">
    <property type="entry name" value="ADP-ribose pyrophosphatase"/>
    <property type="match status" value="1"/>
</dbReference>
<dbReference type="PROSITE" id="PS00893">
    <property type="entry name" value="NUDIX_BOX"/>
    <property type="match status" value="1"/>
</dbReference>
<dbReference type="GO" id="GO:0016462">
    <property type="term" value="F:pyrophosphatase activity"/>
    <property type="evidence" value="ECO:0007669"/>
    <property type="project" value="UniProtKB-ARBA"/>
</dbReference>
<gene>
    <name evidence="5" type="ORF">BR63_04025</name>
</gene>
<evidence type="ECO:0000256" key="3">
    <source>
        <dbReference type="RuleBase" id="RU003476"/>
    </source>
</evidence>
<feature type="domain" description="Nudix hydrolase" evidence="4">
    <location>
        <begin position="37"/>
        <end position="166"/>
    </location>
</feature>
<protein>
    <submittedName>
        <fullName evidence="5">NUDIX domain-containing protein</fullName>
    </submittedName>
</protein>
<evidence type="ECO:0000256" key="1">
    <source>
        <dbReference type="ARBA" id="ARBA00001946"/>
    </source>
</evidence>
<keyword evidence="6" id="KW-1185">Reference proteome</keyword>
<keyword evidence="2 3" id="KW-0378">Hydrolase</keyword>
<evidence type="ECO:0000259" key="4">
    <source>
        <dbReference type="PROSITE" id="PS51462"/>
    </source>
</evidence>
<dbReference type="InterPro" id="IPR020084">
    <property type="entry name" value="NUDIX_hydrolase_CS"/>
</dbReference>
<dbReference type="GO" id="GO:0006753">
    <property type="term" value="P:nucleoside phosphate metabolic process"/>
    <property type="evidence" value="ECO:0007669"/>
    <property type="project" value="TreeGrafter"/>
</dbReference>
<dbReference type="RefSeq" id="WP_034421445.1">
    <property type="nucleotide sequence ID" value="NZ_CP045798.1"/>
</dbReference>
<dbReference type="Gene3D" id="3.90.79.10">
    <property type="entry name" value="Nucleoside Triphosphate Pyrophosphohydrolase"/>
    <property type="match status" value="1"/>
</dbReference>
<evidence type="ECO:0000313" key="5">
    <source>
        <dbReference type="EMBL" id="QNB45557.1"/>
    </source>
</evidence>
<comment type="cofactor">
    <cofactor evidence="1">
        <name>Mg(2+)</name>
        <dbReference type="ChEBI" id="CHEBI:18420"/>
    </cofactor>
</comment>
<proteinExistence type="inferred from homology"/>
<dbReference type="InterPro" id="IPR020476">
    <property type="entry name" value="Nudix_hydrolase"/>
</dbReference>
<dbReference type="PANTHER" id="PTHR11839">
    <property type="entry name" value="UDP/ADP-SUGAR PYROPHOSPHATASE"/>
    <property type="match status" value="1"/>
</dbReference>
<dbReference type="Pfam" id="PF00293">
    <property type="entry name" value="NUDIX"/>
    <property type="match status" value="1"/>
</dbReference>
<dbReference type="KEGG" id="tfr:BR63_04025"/>
<dbReference type="Proteomes" id="UP000515847">
    <property type="component" value="Chromosome"/>
</dbReference>
<dbReference type="AlphaFoldDB" id="A0A7G6E0F3"/>
<dbReference type="SUPFAM" id="SSF55811">
    <property type="entry name" value="Nudix"/>
    <property type="match status" value="1"/>
</dbReference>
<dbReference type="GO" id="GO:0019693">
    <property type="term" value="P:ribose phosphate metabolic process"/>
    <property type="evidence" value="ECO:0007669"/>
    <property type="project" value="TreeGrafter"/>
</dbReference>
<dbReference type="OrthoDB" id="9806150at2"/>
<dbReference type="PROSITE" id="PS51462">
    <property type="entry name" value="NUDIX"/>
    <property type="match status" value="1"/>
</dbReference>
<name>A0A7G6E0F3_THEFR</name>
<dbReference type="GO" id="GO:0005829">
    <property type="term" value="C:cytosol"/>
    <property type="evidence" value="ECO:0007669"/>
    <property type="project" value="TreeGrafter"/>
</dbReference>
<sequence>MEEKFSKILLQKEGSFITFRQDEVIMSNGKKAIRDTVQHPGAVAVLACTSQEEILLVKQYRYPIGRITWEIPAGKLERGEDLVRCAQRELAEETGFTAANWQKLISFYTAPGFSNEIIHLYLATDLQEKQASPDPDEIIEYVKLPLAKVYQKVKNGEIIDAKTIIGVLWLVKLKGLET</sequence>
<organism evidence="5 6">
    <name type="scientific">Thermanaerosceptrum fracticalcis</name>
    <dbReference type="NCBI Taxonomy" id="1712410"/>
    <lineage>
        <taxon>Bacteria</taxon>
        <taxon>Bacillati</taxon>
        <taxon>Bacillota</taxon>
        <taxon>Clostridia</taxon>
        <taxon>Eubacteriales</taxon>
        <taxon>Peptococcaceae</taxon>
        <taxon>Thermanaerosceptrum</taxon>
    </lineage>
</organism>
<accession>A0A7G6E0F3</accession>
<dbReference type="InterPro" id="IPR000086">
    <property type="entry name" value="NUDIX_hydrolase_dom"/>
</dbReference>
<evidence type="ECO:0000313" key="6">
    <source>
        <dbReference type="Proteomes" id="UP000515847"/>
    </source>
</evidence>
<dbReference type="CDD" id="cd03424">
    <property type="entry name" value="NUDIX_ADPRase_Nudt5_UGPPase_Nudt14"/>
    <property type="match status" value="1"/>
</dbReference>
<dbReference type="EMBL" id="CP045798">
    <property type="protein sequence ID" value="QNB45557.1"/>
    <property type="molecule type" value="Genomic_DNA"/>
</dbReference>
<comment type="similarity">
    <text evidence="3">Belongs to the Nudix hydrolase family.</text>
</comment>
<dbReference type="InterPro" id="IPR015797">
    <property type="entry name" value="NUDIX_hydrolase-like_dom_sf"/>
</dbReference>
<reference evidence="5 6" key="1">
    <citation type="journal article" date="2019" name="Front. Microbiol.">
        <title>Thermoanaerosceptrum fracticalcis gen. nov. sp. nov., a Novel Fumarate-Fermenting Microorganism From a Deep Fractured Carbonate Aquifer of the US Great Basin.</title>
        <authorList>
            <person name="Hamilton-Brehm S.D."/>
            <person name="Stewart L.E."/>
            <person name="Zavarin M."/>
            <person name="Caldwell M."/>
            <person name="Lawson P.A."/>
            <person name="Onstott T.C."/>
            <person name="Grzymski J."/>
            <person name="Neveux I."/>
            <person name="Lollar B.S."/>
            <person name="Russell C.E."/>
            <person name="Moser D.P."/>
        </authorList>
    </citation>
    <scope>NUCLEOTIDE SEQUENCE [LARGE SCALE GENOMIC DNA]</scope>
    <source>
        <strain evidence="5 6">DRI-13</strain>
    </source>
</reference>
<dbReference type="PRINTS" id="PR00502">
    <property type="entry name" value="NUDIXFAMILY"/>
</dbReference>
<evidence type="ECO:0000256" key="2">
    <source>
        <dbReference type="ARBA" id="ARBA00022801"/>
    </source>
</evidence>
<dbReference type="PANTHER" id="PTHR11839:SF18">
    <property type="entry name" value="NUDIX HYDROLASE DOMAIN-CONTAINING PROTEIN"/>
    <property type="match status" value="1"/>
</dbReference>